<dbReference type="AlphaFoldDB" id="A0A6A7BUQ4"/>
<feature type="coiled-coil region" evidence="4">
    <location>
        <begin position="67"/>
        <end position="94"/>
    </location>
</feature>
<reference evidence="6" key="1">
    <citation type="journal article" date="2020" name="Stud. Mycol.">
        <title>101 Dothideomycetes genomes: a test case for predicting lifestyles and emergence of pathogens.</title>
        <authorList>
            <person name="Haridas S."/>
            <person name="Albert R."/>
            <person name="Binder M."/>
            <person name="Bloem J."/>
            <person name="Labutti K."/>
            <person name="Salamov A."/>
            <person name="Andreopoulos B."/>
            <person name="Baker S."/>
            <person name="Barry K."/>
            <person name="Bills G."/>
            <person name="Bluhm B."/>
            <person name="Cannon C."/>
            <person name="Castanera R."/>
            <person name="Culley D."/>
            <person name="Daum C."/>
            <person name="Ezra D."/>
            <person name="Gonzalez J."/>
            <person name="Henrissat B."/>
            <person name="Kuo A."/>
            <person name="Liang C."/>
            <person name="Lipzen A."/>
            <person name="Lutzoni F."/>
            <person name="Magnuson J."/>
            <person name="Mondo S."/>
            <person name="Nolan M."/>
            <person name="Ohm R."/>
            <person name="Pangilinan J."/>
            <person name="Park H.-J."/>
            <person name="Ramirez L."/>
            <person name="Alfaro M."/>
            <person name="Sun H."/>
            <person name="Tritt A."/>
            <person name="Yoshinaga Y."/>
            <person name="Zwiers L.-H."/>
            <person name="Turgeon B."/>
            <person name="Goodwin S."/>
            <person name="Spatafora J."/>
            <person name="Crous P."/>
            <person name="Grigoriev I."/>
        </authorList>
    </citation>
    <scope>NUCLEOTIDE SEQUENCE</scope>
    <source>
        <strain evidence="6">CBS 480.64</strain>
    </source>
</reference>
<dbReference type="Gene3D" id="4.10.240.10">
    <property type="entry name" value="Zn(2)-C6 fungal-type DNA-binding domain"/>
    <property type="match status" value="1"/>
</dbReference>
<dbReference type="PANTHER" id="PTHR31001">
    <property type="entry name" value="UNCHARACTERIZED TRANSCRIPTIONAL REGULATORY PROTEIN"/>
    <property type="match status" value="1"/>
</dbReference>
<dbReference type="SMART" id="SM00906">
    <property type="entry name" value="Fungal_trans"/>
    <property type="match status" value="1"/>
</dbReference>
<dbReference type="Pfam" id="PF00172">
    <property type="entry name" value="Zn_clus"/>
    <property type="match status" value="1"/>
</dbReference>
<dbReference type="InterPro" id="IPR050613">
    <property type="entry name" value="Sec_Metabolite_Reg"/>
</dbReference>
<dbReference type="PROSITE" id="PS00463">
    <property type="entry name" value="ZN2_CY6_FUNGAL_1"/>
    <property type="match status" value="1"/>
</dbReference>
<dbReference type="OrthoDB" id="2269373at2759"/>
<dbReference type="CDD" id="cd12148">
    <property type="entry name" value="fungal_TF_MHR"/>
    <property type="match status" value="1"/>
</dbReference>
<dbReference type="GO" id="GO:0003677">
    <property type="term" value="F:DNA binding"/>
    <property type="evidence" value="ECO:0007669"/>
    <property type="project" value="InterPro"/>
</dbReference>
<evidence type="ECO:0000313" key="7">
    <source>
        <dbReference type="Proteomes" id="UP000799421"/>
    </source>
</evidence>
<evidence type="ECO:0000256" key="4">
    <source>
        <dbReference type="SAM" id="Coils"/>
    </source>
</evidence>
<dbReference type="SMART" id="SM00066">
    <property type="entry name" value="GAL4"/>
    <property type="match status" value="1"/>
</dbReference>
<dbReference type="GO" id="GO:0000981">
    <property type="term" value="F:DNA-binding transcription factor activity, RNA polymerase II-specific"/>
    <property type="evidence" value="ECO:0007669"/>
    <property type="project" value="InterPro"/>
</dbReference>
<evidence type="ECO:0000313" key="6">
    <source>
        <dbReference type="EMBL" id="KAF2858940.1"/>
    </source>
</evidence>
<proteinExistence type="predicted"/>
<dbReference type="GO" id="GO:0005634">
    <property type="term" value="C:nucleus"/>
    <property type="evidence" value="ECO:0007669"/>
    <property type="project" value="UniProtKB-SubCell"/>
</dbReference>
<dbReference type="GO" id="GO:0008270">
    <property type="term" value="F:zinc ion binding"/>
    <property type="evidence" value="ECO:0007669"/>
    <property type="project" value="InterPro"/>
</dbReference>
<comment type="subcellular location">
    <subcellularLocation>
        <location evidence="1">Nucleus</location>
    </subcellularLocation>
</comment>
<dbReference type="CDD" id="cd00067">
    <property type="entry name" value="GAL4"/>
    <property type="match status" value="1"/>
</dbReference>
<dbReference type="Proteomes" id="UP000799421">
    <property type="component" value="Unassembled WGS sequence"/>
</dbReference>
<dbReference type="InterPro" id="IPR036864">
    <property type="entry name" value="Zn2-C6_fun-type_DNA-bd_sf"/>
</dbReference>
<dbReference type="EMBL" id="MU006000">
    <property type="protein sequence ID" value="KAF2858940.1"/>
    <property type="molecule type" value="Genomic_DNA"/>
</dbReference>
<accession>A0A6A7BUQ4</accession>
<dbReference type="InterPro" id="IPR001138">
    <property type="entry name" value="Zn2Cys6_DnaBD"/>
</dbReference>
<feature type="domain" description="Zn(2)-C6 fungal-type" evidence="5">
    <location>
        <begin position="28"/>
        <end position="60"/>
    </location>
</feature>
<dbReference type="PROSITE" id="PS50048">
    <property type="entry name" value="ZN2_CY6_FUNGAL_2"/>
    <property type="match status" value="1"/>
</dbReference>
<keyword evidence="3" id="KW-0539">Nucleus</keyword>
<dbReference type="PANTHER" id="PTHR31001:SF85">
    <property type="entry name" value="ZN(II)2CYS6 TRANSCRIPTION FACTOR (EUROFUNG)"/>
    <property type="match status" value="1"/>
</dbReference>
<dbReference type="SUPFAM" id="SSF57701">
    <property type="entry name" value="Zn2/Cys6 DNA-binding domain"/>
    <property type="match status" value="1"/>
</dbReference>
<evidence type="ECO:0000259" key="5">
    <source>
        <dbReference type="PROSITE" id="PS50048"/>
    </source>
</evidence>
<dbReference type="InterPro" id="IPR007219">
    <property type="entry name" value="XnlR_reg_dom"/>
</dbReference>
<dbReference type="GO" id="GO:0006351">
    <property type="term" value="P:DNA-templated transcription"/>
    <property type="evidence" value="ECO:0007669"/>
    <property type="project" value="InterPro"/>
</dbReference>
<keyword evidence="2" id="KW-0479">Metal-binding</keyword>
<evidence type="ECO:0000256" key="2">
    <source>
        <dbReference type="ARBA" id="ARBA00022723"/>
    </source>
</evidence>
<name>A0A6A7BUQ4_9PEZI</name>
<dbReference type="Pfam" id="PF04082">
    <property type="entry name" value="Fungal_trans"/>
    <property type="match status" value="1"/>
</dbReference>
<evidence type="ECO:0000256" key="3">
    <source>
        <dbReference type="ARBA" id="ARBA00023242"/>
    </source>
</evidence>
<keyword evidence="4" id="KW-0175">Coiled coil</keyword>
<protein>
    <recommendedName>
        <fullName evidence="5">Zn(2)-C6 fungal-type domain-containing protein</fullName>
    </recommendedName>
</protein>
<sequence>MAQPIAIAPALDPGPELPSGSPALHAQTCVKCALRKVKCDKTGPPCSTCRKSRLDLECSYQSGPPSVTKKRKRAADVQQKLERYEQILRRHRLLDKEDEPGDNRNCQTRATGRLLVDGNRTRYVDSALWKNLADDSLQPSAADEEAERQSGNCLSLLGPVSTALSGSPAAIVEGHPSYGVAVKLWNIYKSHVEPIVRLIHVPTTEPMILQSAADPRRASRGTECLALAIYHFAAVAMTEAECMELVGQSRASFCSFRHDVLVAALHRASFLKTTEISVLQAFTMLLLSVKENYDPQTFWVLSGAAIRIAQHMGLHRDGEKLGLRPLDVEVRRRIFWQLLPLDMMSAHLTGLGPTMPFDSWDAKRTRNVNDTDLTPEMTEPPVDRSGPTDVMFCICRAEVGKFHFRAKTLVRNWGRMVESENVRVLSNVEAALKELEEGLETKIFRYCDVFEPLHCLCLAIGRTALMAARLRLRLSKLRADNHAARPEIRQALLETTLRVLDHDIAVHTNPTLKRYRWHLQSYFQWDLLAWALTELQVDPAFAALAWPRIEQTFYHHPQYLSHQGDLQAAICKLTLKSWDVRPMPGPEPNFIQQIRSSLGVKRPDLLQEKPFAIDDDWIFWDQLGPAYYNFTD</sequence>
<gene>
    <name evidence="6" type="ORF">K470DRAFT_265667</name>
</gene>
<keyword evidence="7" id="KW-1185">Reference proteome</keyword>
<evidence type="ECO:0000256" key="1">
    <source>
        <dbReference type="ARBA" id="ARBA00004123"/>
    </source>
</evidence>
<organism evidence="6 7">
    <name type="scientific">Piedraia hortae CBS 480.64</name>
    <dbReference type="NCBI Taxonomy" id="1314780"/>
    <lineage>
        <taxon>Eukaryota</taxon>
        <taxon>Fungi</taxon>
        <taxon>Dikarya</taxon>
        <taxon>Ascomycota</taxon>
        <taxon>Pezizomycotina</taxon>
        <taxon>Dothideomycetes</taxon>
        <taxon>Dothideomycetidae</taxon>
        <taxon>Capnodiales</taxon>
        <taxon>Piedraiaceae</taxon>
        <taxon>Piedraia</taxon>
    </lineage>
</organism>